<evidence type="ECO:0000256" key="1">
    <source>
        <dbReference type="SAM" id="Phobius"/>
    </source>
</evidence>
<feature type="transmembrane region" description="Helical" evidence="1">
    <location>
        <begin position="6"/>
        <end position="21"/>
    </location>
</feature>
<name>A0A512C630_9BACT</name>
<reference evidence="2 3" key="1">
    <citation type="submission" date="2019-07" db="EMBL/GenBank/DDBJ databases">
        <title>Whole genome shotgun sequence of Cyclobacterium qasimii NBRC 106168.</title>
        <authorList>
            <person name="Hosoyama A."/>
            <person name="Uohara A."/>
            <person name="Ohji S."/>
            <person name="Ichikawa N."/>
        </authorList>
    </citation>
    <scope>NUCLEOTIDE SEQUENCE [LARGE SCALE GENOMIC DNA]</scope>
    <source>
        <strain evidence="2 3">NBRC 106168</strain>
    </source>
</reference>
<dbReference type="RefSeq" id="WP_040417832.1">
    <property type="nucleotide sequence ID" value="NZ_BJYV01000001.1"/>
</dbReference>
<keyword evidence="3" id="KW-1185">Reference proteome</keyword>
<keyword evidence="1" id="KW-0472">Membrane</keyword>
<organism evidence="2 3">
    <name type="scientific">Cyclobacterium qasimii</name>
    <dbReference type="NCBI Taxonomy" id="1350429"/>
    <lineage>
        <taxon>Bacteria</taxon>
        <taxon>Pseudomonadati</taxon>
        <taxon>Bacteroidota</taxon>
        <taxon>Cytophagia</taxon>
        <taxon>Cytophagales</taxon>
        <taxon>Cyclobacteriaceae</taxon>
        <taxon>Cyclobacterium</taxon>
    </lineage>
</organism>
<dbReference type="EMBL" id="BJYV01000001">
    <property type="protein sequence ID" value="GEO19665.1"/>
    <property type="molecule type" value="Genomic_DNA"/>
</dbReference>
<evidence type="ECO:0000313" key="2">
    <source>
        <dbReference type="EMBL" id="GEO19665.1"/>
    </source>
</evidence>
<protein>
    <submittedName>
        <fullName evidence="2">Uncharacterized protein</fullName>
    </submittedName>
</protein>
<dbReference type="Proteomes" id="UP000321301">
    <property type="component" value="Unassembled WGS sequence"/>
</dbReference>
<keyword evidence="1" id="KW-0812">Transmembrane</keyword>
<sequence length="147" mass="15971">MNSLILIITGGIGATLTFLVSEQFEQGAVRASALLSLIVGLFFYSFPELLNPYLTKNIQIVFIGSSFVGMVSSDFMSGYIRLALAGCLFSIVYINNSGFYEGYGGALGALALIALLSTMGISVVFSKRNKLTNSFLWLRNKVFNPKK</sequence>
<dbReference type="AlphaFoldDB" id="A0A512C630"/>
<feature type="transmembrane region" description="Helical" evidence="1">
    <location>
        <begin position="78"/>
        <end position="96"/>
    </location>
</feature>
<accession>A0A512C630</accession>
<proteinExistence type="predicted"/>
<gene>
    <name evidence="2" type="ORF">CQA01_01990</name>
</gene>
<feature type="transmembrane region" description="Helical" evidence="1">
    <location>
        <begin position="28"/>
        <end position="47"/>
    </location>
</feature>
<feature type="transmembrane region" description="Helical" evidence="1">
    <location>
        <begin position="102"/>
        <end position="125"/>
    </location>
</feature>
<comment type="caution">
    <text evidence="2">The sequence shown here is derived from an EMBL/GenBank/DDBJ whole genome shotgun (WGS) entry which is preliminary data.</text>
</comment>
<keyword evidence="1" id="KW-1133">Transmembrane helix</keyword>
<evidence type="ECO:0000313" key="3">
    <source>
        <dbReference type="Proteomes" id="UP000321301"/>
    </source>
</evidence>